<feature type="compositionally biased region" description="Polar residues" evidence="1">
    <location>
        <begin position="150"/>
        <end position="174"/>
    </location>
</feature>
<dbReference type="Proteomes" id="UP000789572">
    <property type="component" value="Unassembled WGS sequence"/>
</dbReference>
<dbReference type="AlphaFoldDB" id="A0A9N9DPA0"/>
<comment type="caution">
    <text evidence="2">The sequence shown here is derived from an EMBL/GenBank/DDBJ whole genome shotgun (WGS) entry which is preliminary data.</text>
</comment>
<proteinExistence type="predicted"/>
<protein>
    <submittedName>
        <fullName evidence="2">7138_t:CDS:1</fullName>
    </submittedName>
</protein>
<gene>
    <name evidence="2" type="ORF">POCULU_LOCUS9560</name>
</gene>
<keyword evidence="3" id="KW-1185">Reference proteome</keyword>
<sequence>ANGQSLSSKEHRMIYGRTQGKKPDMVVCRIIEKGEHEESCFIEAKHFSITRNSNNGGYNLYKVAILCQGGINKIISSRGTETGTKTFGAHVCEGYLILFMMDLEYDGIYRFFQLCEIKLAQELSEFNLVRRLIVETHFFKRRIDYYYSNRNSQNRSPGSPLRNNFSRNPVTTPQAPKADQITEFY</sequence>
<feature type="non-terminal residue" evidence="2">
    <location>
        <position position="185"/>
    </location>
</feature>
<dbReference type="OrthoDB" id="2327944at2759"/>
<evidence type="ECO:0000313" key="3">
    <source>
        <dbReference type="Proteomes" id="UP000789572"/>
    </source>
</evidence>
<evidence type="ECO:0000313" key="2">
    <source>
        <dbReference type="EMBL" id="CAG8643684.1"/>
    </source>
</evidence>
<organism evidence="2 3">
    <name type="scientific">Paraglomus occultum</name>
    <dbReference type="NCBI Taxonomy" id="144539"/>
    <lineage>
        <taxon>Eukaryota</taxon>
        <taxon>Fungi</taxon>
        <taxon>Fungi incertae sedis</taxon>
        <taxon>Mucoromycota</taxon>
        <taxon>Glomeromycotina</taxon>
        <taxon>Glomeromycetes</taxon>
        <taxon>Paraglomerales</taxon>
        <taxon>Paraglomeraceae</taxon>
        <taxon>Paraglomus</taxon>
    </lineage>
</organism>
<evidence type="ECO:0000256" key="1">
    <source>
        <dbReference type="SAM" id="MobiDB-lite"/>
    </source>
</evidence>
<dbReference type="EMBL" id="CAJVPJ010003696">
    <property type="protein sequence ID" value="CAG8643684.1"/>
    <property type="molecule type" value="Genomic_DNA"/>
</dbReference>
<feature type="region of interest" description="Disordered" evidence="1">
    <location>
        <begin position="150"/>
        <end position="185"/>
    </location>
</feature>
<reference evidence="2" key="1">
    <citation type="submission" date="2021-06" db="EMBL/GenBank/DDBJ databases">
        <authorList>
            <person name="Kallberg Y."/>
            <person name="Tangrot J."/>
            <person name="Rosling A."/>
        </authorList>
    </citation>
    <scope>NUCLEOTIDE SEQUENCE</scope>
    <source>
        <strain evidence="2">IA702</strain>
    </source>
</reference>
<name>A0A9N9DPA0_9GLOM</name>
<accession>A0A9N9DPA0</accession>